<dbReference type="GO" id="GO:0000290">
    <property type="term" value="P:deadenylation-dependent decapping of nuclear-transcribed mRNA"/>
    <property type="evidence" value="ECO:0007669"/>
    <property type="project" value="InterPro"/>
</dbReference>
<gene>
    <name evidence="6" type="ORF">LTR78_003805</name>
</gene>
<evidence type="ECO:0000256" key="2">
    <source>
        <dbReference type="ARBA" id="ARBA00008778"/>
    </source>
</evidence>
<dbReference type="Proteomes" id="UP001274830">
    <property type="component" value="Unassembled WGS sequence"/>
</dbReference>
<comment type="subcellular location">
    <subcellularLocation>
        <location evidence="1">Cytoplasm</location>
    </subcellularLocation>
</comment>
<feature type="region of interest" description="Disordered" evidence="5">
    <location>
        <begin position="268"/>
        <end position="296"/>
    </location>
</feature>
<dbReference type="EMBL" id="JAUTXT010000010">
    <property type="protein sequence ID" value="KAK3676529.1"/>
    <property type="molecule type" value="Genomic_DNA"/>
</dbReference>
<dbReference type="InterPro" id="IPR011993">
    <property type="entry name" value="PH-like_dom_sf"/>
</dbReference>
<dbReference type="InterPro" id="IPR010334">
    <property type="entry name" value="Dcp1"/>
</dbReference>
<dbReference type="GO" id="GO:0000932">
    <property type="term" value="C:P-body"/>
    <property type="evidence" value="ECO:0007669"/>
    <property type="project" value="TreeGrafter"/>
</dbReference>
<evidence type="ECO:0000313" key="6">
    <source>
        <dbReference type="EMBL" id="KAK3676529.1"/>
    </source>
</evidence>
<evidence type="ECO:0000256" key="1">
    <source>
        <dbReference type="ARBA" id="ARBA00004496"/>
    </source>
</evidence>
<evidence type="ECO:0000256" key="3">
    <source>
        <dbReference type="ARBA" id="ARBA00022490"/>
    </source>
</evidence>
<organism evidence="6 7">
    <name type="scientific">Recurvomyces mirabilis</name>
    <dbReference type="NCBI Taxonomy" id="574656"/>
    <lineage>
        <taxon>Eukaryota</taxon>
        <taxon>Fungi</taxon>
        <taxon>Dikarya</taxon>
        <taxon>Ascomycota</taxon>
        <taxon>Pezizomycotina</taxon>
        <taxon>Dothideomycetes</taxon>
        <taxon>Dothideomycetidae</taxon>
        <taxon>Mycosphaerellales</taxon>
        <taxon>Teratosphaeriaceae</taxon>
        <taxon>Recurvomyces</taxon>
    </lineage>
</organism>
<feature type="region of interest" description="Disordered" evidence="5">
    <location>
        <begin position="1"/>
        <end position="43"/>
    </location>
</feature>
<dbReference type="Pfam" id="PF06058">
    <property type="entry name" value="DCP1"/>
    <property type="match status" value="1"/>
</dbReference>
<keyword evidence="7" id="KW-1185">Reference proteome</keyword>
<dbReference type="PANTHER" id="PTHR16290">
    <property type="entry name" value="TRANSCRIPTION FACTOR SMIF DECAPPING ENZYME DCP1"/>
    <property type="match status" value="1"/>
</dbReference>
<evidence type="ECO:0000256" key="4">
    <source>
        <dbReference type="ARBA" id="ARBA00022664"/>
    </source>
</evidence>
<accession>A0AAE1C3A1</accession>
<proteinExistence type="inferred from homology"/>
<dbReference type="GO" id="GO:0003729">
    <property type="term" value="F:mRNA binding"/>
    <property type="evidence" value="ECO:0007669"/>
    <property type="project" value="TreeGrafter"/>
</dbReference>
<dbReference type="CDD" id="cd13182">
    <property type="entry name" value="EVH1-like_Dcp1"/>
    <property type="match status" value="1"/>
</dbReference>
<comment type="caution">
    <text evidence="6">The sequence shown here is derived from an EMBL/GenBank/DDBJ whole genome shotgun (WGS) entry which is preliminary data.</text>
</comment>
<comment type="similarity">
    <text evidence="2">Belongs to the DCP1 family.</text>
</comment>
<name>A0AAE1C3A1_9PEZI</name>
<dbReference type="GO" id="GO:0031087">
    <property type="term" value="P:deadenylation-independent decapping of nuclear-transcribed mRNA"/>
    <property type="evidence" value="ECO:0007669"/>
    <property type="project" value="TreeGrafter"/>
</dbReference>
<keyword evidence="4" id="KW-0507">mRNA processing</keyword>
<dbReference type="AlphaFoldDB" id="A0AAE1C3A1"/>
<dbReference type="Gene3D" id="2.30.29.30">
    <property type="entry name" value="Pleckstrin-homology domain (PH domain)/Phosphotyrosine-binding domain (PTB)"/>
    <property type="match status" value="1"/>
</dbReference>
<dbReference type="GO" id="GO:0006397">
    <property type="term" value="P:mRNA processing"/>
    <property type="evidence" value="ECO:0007669"/>
    <property type="project" value="UniProtKB-KW"/>
</dbReference>
<sequence>MPPKRRGGTRNAQPAPQPVQSDFDDTDAITDYPPNLPPPPPRSDVELNLTVLHRYSPDIERILAIAPFAVLYIFSAESQQWEKCGIESTLFACQLSGGRYNAIILNRKSLDNFITELVSADDIQVTDEYVILQALNSGGEPQIYGIWIFSDGETVPSTKEVMAKTIQACALQAQISREGTADVDDGHVEEQDYGLDGTAQAEEQTQEEEAVAQQSEQKLDLLQLFGSKSAQEVQQPTLQVQPSMVNDVPPPAFIPAMFTATTDTDFFRKTSSPAIAQPQPAPPPQQKNALLDLFKK</sequence>
<feature type="compositionally biased region" description="Polar residues" evidence="5">
    <location>
        <begin position="10"/>
        <end position="20"/>
    </location>
</feature>
<evidence type="ECO:0008006" key="8">
    <source>
        <dbReference type="Google" id="ProtNLM"/>
    </source>
</evidence>
<dbReference type="GO" id="GO:0008047">
    <property type="term" value="F:enzyme activator activity"/>
    <property type="evidence" value="ECO:0007669"/>
    <property type="project" value="InterPro"/>
</dbReference>
<keyword evidence="3" id="KW-0963">Cytoplasm</keyword>
<dbReference type="SUPFAM" id="SSF50729">
    <property type="entry name" value="PH domain-like"/>
    <property type="match status" value="1"/>
</dbReference>
<evidence type="ECO:0000313" key="7">
    <source>
        <dbReference type="Proteomes" id="UP001274830"/>
    </source>
</evidence>
<reference evidence="6" key="1">
    <citation type="submission" date="2023-07" db="EMBL/GenBank/DDBJ databases">
        <title>Black Yeasts Isolated from many extreme environments.</title>
        <authorList>
            <person name="Coleine C."/>
            <person name="Stajich J.E."/>
            <person name="Selbmann L."/>
        </authorList>
    </citation>
    <scope>NUCLEOTIDE SEQUENCE</scope>
    <source>
        <strain evidence="6">CCFEE 5485</strain>
    </source>
</reference>
<evidence type="ECO:0000256" key="5">
    <source>
        <dbReference type="SAM" id="MobiDB-lite"/>
    </source>
</evidence>
<protein>
    <recommendedName>
        <fullName evidence="8">PH domain-like protein</fullName>
    </recommendedName>
</protein>
<dbReference type="PANTHER" id="PTHR16290:SF0">
    <property type="entry name" value="DECAPPING PROTEIN 1, ISOFORM A"/>
    <property type="match status" value="1"/>
</dbReference>